<evidence type="ECO:0000256" key="1">
    <source>
        <dbReference type="SAM" id="Phobius"/>
    </source>
</evidence>
<proteinExistence type="predicted"/>
<dbReference type="AlphaFoldDB" id="A0A3A1P2J6"/>
<feature type="transmembrane region" description="Helical" evidence="1">
    <location>
        <begin position="40"/>
        <end position="62"/>
    </location>
</feature>
<dbReference type="EMBL" id="QXFM01000112">
    <property type="protein sequence ID" value="RIV83461.1"/>
    <property type="molecule type" value="Genomic_DNA"/>
</dbReference>
<gene>
    <name evidence="2" type="ORF">D2V17_12770</name>
</gene>
<name>A0A3A1P2J6_9SPHN</name>
<dbReference type="RefSeq" id="WP_119593188.1">
    <property type="nucleotide sequence ID" value="NZ_QXFM01000112.1"/>
</dbReference>
<keyword evidence="1" id="KW-0812">Transmembrane</keyword>
<protein>
    <submittedName>
        <fullName evidence="2">Uncharacterized protein</fullName>
    </submittedName>
</protein>
<keyword evidence="3" id="KW-1185">Reference proteome</keyword>
<feature type="transmembrane region" description="Helical" evidence="1">
    <location>
        <begin position="74"/>
        <end position="93"/>
    </location>
</feature>
<evidence type="ECO:0000313" key="2">
    <source>
        <dbReference type="EMBL" id="RIV83461.1"/>
    </source>
</evidence>
<reference evidence="2 3" key="1">
    <citation type="submission" date="2018-08" db="EMBL/GenBank/DDBJ databases">
        <title>Erythrobacter zhengii sp.nov., a bacterium isolated from deep-sea sediment.</title>
        <authorList>
            <person name="Fang C."/>
            <person name="Wu Y.-H."/>
            <person name="Sun C."/>
            <person name="Wang H."/>
            <person name="Cheng H."/>
            <person name="Meng F.-X."/>
            <person name="Wang C.-S."/>
            <person name="Xu X.-W."/>
        </authorList>
    </citation>
    <scope>NUCLEOTIDE SEQUENCE [LARGE SCALE GENOMIC DNA]</scope>
    <source>
        <strain evidence="2 3">CCTCC AB 2015396</strain>
    </source>
</reference>
<keyword evidence="1" id="KW-1133">Transmembrane helix</keyword>
<keyword evidence="1" id="KW-0472">Membrane</keyword>
<organism evidence="2 3">
    <name type="scientific">Aurantiacibacter xanthus</name>
    <dbReference type="NCBI Taxonomy" id="1784712"/>
    <lineage>
        <taxon>Bacteria</taxon>
        <taxon>Pseudomonadati</taxon>
        <taxon>Pseudomonadota</taxon>
        <taxon>Alphaproteobacteria</taxon>
        <taxon>Sphingomonadales</taxon>
        <taxon>Erythrobacteraceae</taxon>
        <taxon>Aurantiacibacter</taxon>
    </lineage>
</organism>
<comment type="caution">
    <text evidence="2">The sequence shown here is derived from an EMBL/GenBank/DDBJ whole genome shotgun (WGS) entry which is preliminary data.</text>
</comment>
<sequence length="94" mass="10327">MVKFGTVLIAFLWSLILAMNLHLLILMAQATTPSASLRDHILLHIIPPFLVVLALIGAGLILRRADKWEPQVGFLIVLLAIALFPFLVFTVGVV</sequence>
<dbReference type="Proteomes" id="UP000265366">
    <property type="component" value="Unassembled WGS sequence"/>
</dbReference>
<evidence type="ECO:0000313" key="3">
    <source>
        <dbReference type="Proteomes" id="UP000265366"/>
    </source>
</evidence>
<accession>A0A3A1P2J6</accession>